<dbReference type="Gene3D" id="1.10.238.230">
    <property type="match status" value="1"/>
</dbReference>
<keyword evidence="6" id="KW-1185">Reference proteome</keyword>
<protein>
    <recommendedName>
        <fullName evidence="4">EF-hand domain-containing protein</fullName>
    </recommendedName>
</protein>
<dbReference type="KEGG" id="vde:111247278"/>
<dbReference type="SUPFAM" id="SSF47473">
    <property type="entry name" value="EF-hand"/>
    <property type="match status" value="1"/>
</dbReference>
<dbReference type="AlphaFoldDB" id="A0A7M7JLB3"/>
<evidence type="ECO:0000313" key="6">
    <source>
        <dbReference type="Proteomes" id="UP000594260"/>
    </source>
</evidence>
<dbReference type="FunCoup" id="A0A7M7JLB3">
    <property type="interactions" value="48"/>
</dbReference>
<dbReference type="InterPro" id="IPR002048">
    <property type="entry name" value="EF_hand_dom"/>
</dbReference>
<feature type="compositionally biased region" description="Polar residues" evidence="3">
    <location>
        <begin position="207"/>
        <end position="220"/>
    </location>
</feature>
<dbReference type="FunFam" id="1.10.238.10:FF:000025">
    <property type="entry name" value="serine/threonine-protein phosphatase 2A regulatory subunit B'' subunit alpha"/>
    <property type="match status" value="1"/>
</dbReference>
<sequence length="777" mass="86371">MTAVGESAAVKAAGSGNIPSRSDTATTAVALGSGNSTVVGVVSTDAARPILAAASITANTTTTNNTIDGVPSCVVSTRITVYRNDSVHLPTSSTIHHVGGGCCGLMQCGVVHKGSACAMADAGPGGSGGRVVAVGAPGVGGADLEKSLQRMLDPAALLEDDACLERLVHTFVAQDKILRGDDKKRVPLGCPTNRPLSGAHVSGSGIPPTSSDGPPTGVASNAQPLIKTGSDQKKVYQLRAPKQINLHFQSSCGQSSYVPPPRKPLAILAMAQAAAQEGPAHPARVSVKDRKHIFEQKCREVEESHQRKKEGTLREQRRSKEMLKGSVADRILLFEKMPEQLEEARSQKSPPKEILVPQDASHVSPPVPGRDHCETLRRAIQSKCITRQIPVFYHPEGKPCDPREIDLQMKKIVQAYQLVGDAYCTVAKFSVVVKACDLPFYWKTALFIAAGGTITDRGLHQQTFLNYWKSIMLNGRDEVSWFIKILSNGQRNYLMPDDFKPIVLDVIANHPGLHFLREAPEFHSRYVTTVIARIYYDINATWSSKLYADEVRRSNLMQTIRLLELEDDINKITDYFSYEHFYVIYCKFWELDDDHDLWIDKNDMAKHNNAALSTRIIERIFTSGVVIFNPEARGRMSYEDFVYFLLAEENKKHPRAVEYWFRCMDLDGDGRLSLYELEFFYQEQTQRMECLGLQAMPFEDALCQMVDMIKPSQDNFLTLGDLKRSQAVGVFFDTFFNLEKYLEHEQTDPFSSGPMDGKAAWNQYAKEQYEMLIAAEE</sequence>
<feature type="region of interest" description="Disordered" evidence="3">
    <location>
        <begin position="192"/>
        <end position="220"/>
    </location>
</feature>
<dbReference type="PANTHER" id="PTHR14095">
    <property type="entry name" value="PHOSPHATASE 2A REGULATORY SUBUNIT-RELATED"/>
    <property type="match status" value="1"/>
</dbReference>
<dbReference type="GO" id="GO:0005509">
    <property type="term" value="F:calcium ion binding"/>
    <property type="evidence" value="ECO:0007669"/>
    <property type="project" value="InterPro"/>
</dbReference>
<dbReference type="Pfam" id="PF21161">
    <property type="entry name" value="P2R3B_EF-hand"/>
    <property type="match status" value="1"/>
</dbReference>
<dbReference type="PANTHER" id="PTHR14095:SF0">
    <property type="entry name" value="MIP22305P"/>
    <property type="match status" value="1"/>
</dbReference>
<dbReference type="InterPro" id="IPR048855">
    <property type="entry name" value="P2R3A_B_D_EF-hand"/>
</dbReference>
<evidence type="ECO:0000313" key="5">
    <source>
        <dbReference type="EnsemblMetazoa" id="XP_022653729"/>
    </source>
</evidence>
<dbReference type="PROSITE" id="PS00018">
    <property type="entry name" value="EF_HAND_1"/>
    <property type="match status" value="1"/>
</dbReference>
<dbReference type="GO" id="GO:0019888">
    <property type="term" value="F:protein phosphatase regulator activity"/>
    <property type="evidence" value="ECO:0007669"/>
    <property type="project" value="TreeGrafter"/>
</dbReference>
<dbReference type="EnsemblMetazoa" id="XM_022797994">
    <property type="protein sequence ID" value="XP_022653729"/>
    <property type="gene ID" value="LOC111247278"/>
</dbReference>
<dbReference type="Gene3D" id="1.10.238.10">
    <property type="entry name" value="EF-hand"/>
    <property type="match status" value="1"/>
</dbReference>
<evidence type="ECO:0000256" key="3">
    <source>
        <dbReference type="SAM" id="MobiDB-lite"/>
    </source>
</evidence>
<dbReference type="OrthoDB" id="5586at2759"/>
<dbReference type="RefSeq" id="XP_022653729.1">
    <property type="nucleotide sequence ID" value="XM_022797994.1"/>
</dbReference>
<dbReference type="InterPro" id="IPR018247">
    <property type="entry name" value="EF_Hand_1_Ca_BS"/>
</dbReference>
<accession>A0A7M7JLB3</accession>
<dbReference type="InParanoid" id="A0A7M7JLB3"/>
<reference evidence="5" key="1">
    <citation type="submission" date="2021-01" db="UniProtKB">
        <authorList>
            <consortium name="EnsemblMetazoa"/>
        </authorList>
    </citation>
    <scope>IDENTIFICATION</scope>
</reference>
<organism evidence="5 6">
    <name type="scientific">Varroa destructor</name>
    <name type="common">Honeybee mite</name>
    <dbReference type="NCBI Taxonomy" id="109461"/>
    <lineage>
        <taxon>Eukaryota</taxon>
        <taxon>Metazoa</taxon>
        <taxon>Ecdysozoa</taxon>
        <taxon>Arthropoda</taxon>
        <taxon>Chelicerata</taxon>
        <taxon>Arachnida</taxon>
        <taxon>Acari</taxon>
        <taxon>Parasitiformes</taxon>
        <taxon>Mesostigmata</taxon>
        <taxon>Gamasina</taxon>
        <taxon>Dermanyssoidea</taxon>
        <taxon>Varroidae</taxon>
        <taxon>Varroa</taxon>
    </lineage>
</organism>
<dbReference type="GO" id="GO:0000159">
    <property type="term" value="C:protein phosphatase type 2A complex"/>
    <property type="evidence" value="ECO:0007669"/>
    <property type="project" value="TreeGrafter"/>
</dbReference>
<proteinExistence type="predicted"/>
<dbReference type="PROSITE" id="PS50222">
    <property type="entry name" value="EF_HAND_2"/>
    <property type="match status" value="1"/>
</dbReference>
<dbReference type="FunFam" id="1.10.238.230:FF:000001">
    <property type="entry name" value="Serine/threonine-protein phosphatase 2A regulatory subunit B'' subunit beta"/>
    <property type="match status" value="1"/>
</dbReference>
<name>A0A7M7JLB3_VARDE</name>
<dbReference type="Pfam" id="PF17958">
    <property type="entry name" value="EF-hand_13"/>
    <property type="match status" value="1"/>
</dbReference>
<keyword evidence="2" id="KW-0106">Calcium</keyword>
<feature type="domain" description="EF-hand" evidence="4">
    <location>
        <begin position="652"/>
        <end position="687"/>
    </location>
</feature>
<dbReference type="InterPro" id="IPR011992">
    <property type="entry name" value="EF-hand-dom_pair"/>
</dbReference>
<dbReference type="Gene3D" id="1.10.238.220">
    <property type="match status" value="1"/>
</dbReference>
<dbReference type="InterPro" id="IPR041534">
    <property type="entry name" value="EF-hand_13"/>
</dbReference>
<dbReference type="FunFam" id="1.10.238.220:FF:000001">
    <property type="entry name" value="Serine/threonine-protein phosphatase 2A regulatory subunit B'' subunit alpha"/>
    <property type="match status" value="1"/>
</dbReference>
<dbReference type="CDD" id="cd21504">
    <property type="entry name" value="PPP2R3A_B-like"/>
    <property type="match status" value="1"/>
</dbReference>
<evidence type="ECO:0000256" key="2">
    <source>
        <dbReference type="ARBA" id="ARBA00022837"/>
    </source>
</evidence>
<keyword evidence="1" id="KW-0479">Metal-binding</keyword>
<evidence type="ECO:0000256" key="1">
    <source>
        <dbReference type="ARBA" id="ARBA00022723"/>
    </source>
</evidence>
<dbReference type="GeneID" id="111247278"/>
<feature type="region of interest" description="Disordered" evidence="3">
    <location>
        <begin position="299"/>
        <end position="321"/>
    </location>
</feature>
<dbReference type="Pfam" id="PF13499">
    <property type="entry name" value="EF-hand_7"/>
    <property type="match status" value="1"/>
</dbReference>
<evidence type="ECO:0000259" key="4">
    <source>
        <dbReference type="PROSITE" id="PS50222"/>
    </source>
</evidence>
<dbReference type="Proteomes" id="UP000594260">
    <property type="component" value="Unplaced"/>
</dbReference>